<sequence length="1327" mass="148866">MALRLLARLSRAGPLPMILRAPLQRRSIQFSALRRSAAKDFSDHIEPLALACEKYVGWLDAEGHDYSGAAYVALNSRDKAMRAEAEAILINALRRNPPSTPGALLDRIAEGRATASSSYVKAIIEIMQVYTGEPQESPEYVVAFKPHLLTRDVCTQLLLVIHQTGTQRPDLRIDSRVLLELYSAAQVRKWDIDLLCLEHTAMYLANNSLYGVYRGVRHVSFFSRLRSADDLSLMLPIWRNPLTELELFEVPLAMLWDQARAVLPPKAMRTLENYLLDDPLDTVMEIARLLSDKQHKLSPAFATCLIRALSARERRSDAEWVFARSLEKLDWKHFGTDTALLMSLYYRLKDSSSADAAFGYYRDLWREHWSAISTNMIMPDETSLRAENWRRVHEESAEPRQILHVDALRKLRCRAAGPFYRRALELVGLARIDEAMQLLDDSRHKEFVTIDSAQLSTLIAAMLARGFVDQAYNIHIEFQRSQNTNLEEAVAAQDILFGETTHTFALTSLVTELAKLDDWDRIWCAIGSSSDGLSAYPHIDTVRALLERALETGNTYHAVECAQLIQDIGSRDTQVVLETPGSWIEQTLAKALNLGVHPNTTQSHPFVDVVAALLFKDASASDHVFAKWNATVIGQALTIMSYSFDVDLNGLHGALYHVIGQHVLTKFPDVSTVLQGAAIEVLDTIPESLQSIPSSNKDDVSRGWAGFISAGIVDGSSLKIISTEKGVDLSPSSAFWESTVRAFTCPSGGLKPQVAARYLLLTLKLAFIGEATVSPIAIAAANAVLQANEFPTIDLHTGDLQTEQELDSADDMLRGATPLPNVNDNPIMIQLSKQPPLGGEELATDPPIPVRLSSSLEDKLRWYNYCRQSRKIPALRPLVWLVGELPFSGKQLAMWEHIVDKDLPHYLAVMGQFDKFGKIVQRQYALKVWSVAVQRYAKHKRLEEAVDYYHRIVDAGAYPDSRANAQLLAALVSSKDAPIPALPRDQSGKAKALYGMQPAYVPRAESPADRFLAPTSATQRAELVADVGLGMLYAMLRRKVWPTILFYTVLVSALGKARRVKMLRHIFEVVMPAVLRALPLTLRTKPNLIVLPDLWTMVISEAIKCGHLELAKLWFAEYRMSAMPLFREEGSPYSRIICQDLPPHVRLLRLSRPYYLIPQLARRPSSQDAFADTWYDLEQVEMQLEMDRLRAMDKLPLPYFEAARMLNIYTTVVEHRDMDAAESLAAEILALNSDTKIPWHSRPNGNLDLAYCWKSMVSGYSFQLKQQQLLPNGDDTAVAATKERLAHWFKMWNTATSKHKIVPGDKRHSAAMLSPEQVRFVRAAIGK</sequence>
<evidence type="ECO:0000313" key="2">
    <source>
        <dbReference type="Proteomes" id="UP001139981"/>
    </source>
</evidence>
<evidence type="ECO:0000313" key="1">
    <source>
        <dbReference type="EMBL" id="KAJ2898679.1"/>
    </source>
</evidence>
<organism evidence="1 2">
    <name type="scientific">Coemansia aciculifera</name>
    <dbReference type="NCBI Taxonomy" id="417176"/>
    <lineage>
        <taxon>Eukaryota</taxon>
        <taxon>Fungi</taxon>
        <taxon>Fungi incertae sedis</taxon>
        <taxon>Zoopagomycota</taxon>
        <taxon>Kickxellomycotina</taxon>
        <taxon>Kickxellomycetes</taxon>
        <taxon>Kickxellales</taxon>
        <taxon>Kickxellaceae</taxon>
        <taxon>Coemansia</taxon>
    </lineage>
</organism>
<dbReference type="EMBL" id="JANBVB010000052">
    <property type="protein sequence ID" value="KAJ2898679.1"/>
    <property type="molecule type" value="Genomic_DNA"/>
</dbReference>
<keyword evidence="2" id="KW-1185">Reference proteome</keyword>
<dbReference type="Proteomes" id="UP001139981">
    <property type="component" value="Unassembled WGS sequence"/>
</dbReference>
<comment type="caution">
    <text evidence="1">The sequence shown here is derived from an EMBL/GenBank/DDBJ whole genome shotgun (WGS) entry which is preliminary data.</text>
</comment>
<gene>
    <name evidence="1" type="ORF">IWW38_001289</name>
</gene>
<reference evidence="1" key="1">
    <citation type="submission" date="2022-07" db="EMBL/GenBank/DDBJ databases">
        <title>Phylogenomic reconstructions and comparative analyses of Kickxellomycotina fungi.</title>
        <authorList>
            <person name="Reynolds N.K."/>
            <person name="Stajich J.E."/>
            <person name="Barry K."/>
            <person name="Grigoriev I.V."/>
            <person name="Crous P."/>
            <person name="Smith M.E."/>
        </authorList>
    </citation>
    <scope>NUCLEOTIDE SEQUENCE</scope>
    <source>
        <strain evidence="1">CBS 190363</strain>
    </source>
</reference>
<protein>
    <submittedName>
        <fullName evidence="1">Uncharacterized protein</fullName>
    </submittedName>
</protein>
<name>A0ACC1M741_9FUNG</name>
<accession>A0ACC1M741</accession>
<proteinExistence type="predicted"/>